<evidence type="ECO:0000313" key="1">
    <source>
        <dbReference type="EMBL" id="RCH93250.1"/>
    </source>
</evidence>
<proteinExistence type="predicted"/>
<protein>
    <submittedName>
        <fullName evidence="1">Uncharacterized protein</fullName>
    </submittedName>
</protein>
<gene>
    <name evidence="1" type="ORF">CU097_013787</name>
</gene>
<comment type="caution">
    <text evidence="1">The sequence shown here is derived from an EMBL/GenBank/DDBJ whole genome shotgun (WGS) entry which is preliminary data.</text>
</comment>
<keyword evidence="2" id="KW-1185">Reference proteome</keyword>
<evidence type="ECO:0000313" key="2">
    <source>
        <dbReference type="Proteomes" id="UP000252139"/>
    </source>
</evidence>
<dbReference type="Proteomes" id="UP000252139">
    <property type="component" value="Unassembled WGS sequence"/>
</dbReference>
<organism evidence="1 2">
    <name type="scientific">Rhizopus azygosporus</name>
    <name type="common">Rhizopus microsporus var. azygosporus</name>
    <dbReference type="NCBI Taxonomy" id="86630"/>
    <lineage>
        <taxon>Eukaryota</taxon>
        <taxon>Fungi</taxon>
        <taxon>Fungi incertae sedis</taxon>
        <taxon>Mucoromycota</taxon>
        <taxon>Mucoromycotina</taxon>
        <taxon>Mucoromycetes</taxon>
        <taxon>Mucorales</taxon>
        <taxon>Mucorineae</taxon>
        <taxon>Rhizopodaceae</taxon>
        <taxon>Rhizopus</taxon>
    </lineage>
</organism>
<dbReference type="OrthoDB" id="2251885at2759"/>
<dbReference type="EMBL" id="PJQL01000721">
    <property type="protein sequence ID" value="RCH93250.1"/>
    <property type="molecule type" value="Genomic_DNA"/>
</dbReference>
<accession>A0A367JTI0</accession>
<sequence length="82" mass="9355">MEEYYDEQLDALSQLLPPPSLVIDDASVQRKKRKTLSFTETILAASDAIATDNRSQQNKIKLAQVGRRVPIVYNYEDRSHGF</sequence>
<dbReference type="AlphaFoldDB" id="A0A367JTI0"/>
<reference evidence="1 2" key="1">
    <citation type="journal article" date="2018" name="G3 (Bethesda)">
        <title>Phylogenetic and Phylogenomic Definition of Rhizopus Species.</title>
        <authorList>
            <person name="Gryganskyi A.P."/>
            <person name="Golan J."/>
            <person name="Dolatabadi S."/>
            <person name="Mondo S."/>
            <person name="Robb S."/>
            <person name="Idnurm A."/>
            <person name="Muszewska A."/>
            <person name="Steczkiewicz K."/>
            <person name="Masonjones S."/>
            <person name="Liao H.L."/>
            <person name="Gajdeczka M.T."/>
            <person name="Anike F."/>
            <person name="Vuek A."/>
            <person name="Anishchenko I.M."/>
            <person name="Voigt K."/>
            <person name="de Hoog G.S."/>
            <person name="Smith M.E."/>
            <person name="Heitman J."/>
            <person name="Vilgalys R."/>
            <person name="Stajich J.E."/>
        </authorList>
    </citation>
    <scope>NUCLEOTIDE SEQUENCE [LARGE SCALE GENOMIC DNA]</scope>
    <source>
        <strain evidence="1 2">CBS 357.93</strain>
    </source>
</reference>
<name>A0A367JTI0_RHIAZ</name>